<dbReference type="PANTHER" id="PTHR37809:SF1">
    <property type="entry name" value="RIBOSOMAL PROTEIN S12 METHYLTHIOTRANSFERASE ACCESSORY FACTOR YCAO"/>
    <property type="match status" value="1"/>
</dbReference>
<dbReference type="NCBIfam" id="TIGR00702">
    <property type="entry name" value="YcaO-type kinase domain"/>
    <property type="match status" value="1"/>
</dbReference>
<organism evidence="2 3">
    <name type="scientific">Pseudomonas frederiksbergensis</name>
    <dbReference type="NCBI Taxonomy" id="104087"/>
    <lineage>
        <taxon>Bacteria</taxon>
        <taxon>Pseudomonadati</taxon>
        <taxon>Pseudomonadota</taxon>
        <taxon>Gammaproteobacteria</taxon>
        <taxon>Pseudomonadales</taxon>
        <taxon>Pseudomonadaceae</taxon>
        <taxon>Pseudomonas</taxon>
    </lineage>
</organism>
<gene>
    <name evidence="2" type="ORF">JZ00_10695</name>
</gene>
<name>A0A0B1Z2D1_9PSED</name>
<dbReference type="EMBL" id="JQGJ01000005">
    <property type="protein sequence ID" value="KHK64775.1"/>
    <property type="molecule type" value="Genomic_DNA"/>
</dbReference>
<accession>A0A0B1Z2D1</accession>
<evidence type="ECO:0000313" key="3">
    <source>
        <dbReference type="Proteomes" id="UP000030949"/>
    </source>
</evidence>
<dbReference type="Proteomes" id="UP000030949">
    <property type="component" value="Unassembled WGS sequence"/>
</dbReference>
<dbReference type="Pfam" id="PF02624">
    <property type="entry name" value="YcaO"/>
    <property type="match status" value="1"/>
</dbReference>
<dbReference type="AlphaFoldDB" id="A0A0B1Z2D1"/>
<dbReference type="Gene3D" id="3.30.1330.230">
    <property type="match status" value="1"/>
</dbReference>
<sequence length="405" mass="44746">MQRLSSSLRRRSAEETLKIIVNDIAPRLGITRVTDTTWLDRIGIPVFASIRPDALKGSLCVNAGKGLRSAEAKIGAYMEAIEFSLAQYNTAQLKLLKTTPRQLIESHEGRIAFNQFCMLYGFSADADSLIMAIEVEDVLHKQKVLAPAELVFIPYPENPGQQLFGESSSGLASGNDLVEASVHAVCELMERDVQAFNHLHDRSCLVNLDRYSAETDSLINKINDAGLSLSVRYTENCFGLAYFQAFIMEESSHAPISVATGSGLHPIKDVALIRAICEAAQSRLSHIHGGRDDIIERVKYFEKKGRSVELQAISRLRTVATSRNQMIDYSSIDCQEAAIPTIESAWELLIERLQSVGLSTVLRVLLSKATDDITVIRIIIPGLETFEPGLKRVGPRLLTYVKQSA</sequence>
<proteinExistence type="predicted"/>
<comment type="caution">
    <text evidence="2">The sequence shown here is derived from an EMBL/GenBank/DDBJ whole genome shotgun (WGS) entry which is preliminary data.</text>
</comment>
<dbReference type="InterPro" id="IPR003776">
    <property type="entry name" value="YcaO-like_dom"/>
</dbReference>
<protein>
    <recommendedName>
        <fullName evidence="1">YcaO domain-containing protein</fullName>
    </recommendedName>
</protein>
<reference evidence="3" key="1">
    <citation type="submission" date="2015-03" db="EMBL/GenBank/DDBJ databases">
        <title>Pseudomonas frederiksbergensis hydrocarbon degrader.</title>
        <authorList>
            <person name="Brown L.M."/>
            <person name="Ruiz O.N."/>
            <person name="Mueller S."/>
            <person name="Gunasekera T.S."/>
        </authorList>
    </citation>
    <scope>NUCLEOTIDE SEQUENCE [LARGE SCALE GENOMIC DNA]</scope>
    <source>
        <strain evidence="3">SI8</strain>
    </source>
</reference>
<dbReference type="OrthoDB" id="2379922at2"/>
<evidence type="ECO:0000313" key="2">
    <source>
        <dbReference type="EMBL" id="KHK64775.1"/>
    </source>
</evidence>
<dbReference type="RefSeq" id="WP_039591125.1">
    <property type="nucleotide sequence ID" value="NZ_JQGJ02000001.1"/>
</dbReference>
<feature type="domain" description="YcaO" evidence="1">
    <location>
        <begin position="64"/>
        <end position="405"/>
    </location>
</feature>
<evidence type="ECO:0000259" key="1">
    <source>
        <dbReference type="PROSITE" id="PS51664"/>
    </source>
</evidence>
<dbReference type="PROSITE" id="PS51664">
    <property type="entry name" value="YCAO"/>
    <property type="match status" value="1"/>
</dbReference>
<dbReference type="PANTHER" id="PTHR37809">
    <property type="entry name" value="RIBOSOMAL PROTEIN S12 METHYLTHIOTRANSFERASE ACCESSORY FACTOR YCAO"/>
    <property type="match status" value="1"/>
</dbReference>